<feature type="non-terminal residue" evidence="1">
    <location>
        <position position="76"/>
    </location>
</feature>
<feature type="non-terminal residue" evidence="1">
    <location>
        <position position="1"/>
    </location>
</feature>
<protein>
    <submittedName>
        <fullName evidence="1">Uncharacterized protein</fullName>
    </submittedName>
</protein>
<sequence>QTKKLDVTNIYSDYKQNKWSTFVGVEQGHSLMVTVYLTTTKMIKRITKVSQRALKKSVGNIIKMMVILSIVCLLPI</sequence>
<gene>
    <name evidence="1" type="primary">ORF48170</name>
</gene>
<evidence type="ECO:0000313" key="1">
    <source>
        <dbReference type="EMBL" id="CEK63399.1"/>
    </source>
</evidence>
<organism evidence="1">
    <name type="scientific">Arion vulgaris</name>
    <dbReference type="NCBI Taxonomy" id="1028688"/>
    <lineage>
        <taxon>Eukaryota</taxon>
        <taxon>Metazoa</taxon>
        <taxon>Spiralia</taxon>
        <taxon>Lophotrochozoa</taxon>
        <taxon>Mollusca</taxon>
        <taxon>Gastropoda</taxon>
        <taxon>Heterobranchia</taxon>
        <taxon>Euthyneura</taxon>
        <taxon>Panpulmonata</taxon>
        <taxon>Eupulmonata</taxon>
        <taxon>Stylommatophora</taxon>
        <taxon>Helicina</taxon>
        <taxon>Arionoidea</taxon>
        <taxon>Arionidae</taxon>
        <taxon>Arion</taxon>
    </lineage>
</organism>
<accession>A0A0B6Z445</accession>
<dbReference type="AlphaFoldDB" id="A0A0B6Z445"/>
<name>A0A0B6Z445_9EUPU</name>
<proteinExistence type="predicted"/>
<dbReference type="EMBL" id="HACG01016534">
    <property type="protein sequence ID" value="CEK63399.1"/>
    <property type="molecule type" value="Transcribed_RNA"/>
</dbReference>
<reference evidence="1" key="1">
    <citation type="submission" date="2014-12" db="EMBL/GenBank/DDBJ databases">
        <title>Insight into the proteome of Arion vulgaris.</title>
        <authorList>
            <person name="Aradska J."/>
            <person name="Bulat T."/>
            <person name="Smidak R."/>
            <person name="Sarate P."/>
            <person name="Gangsoo J."/>
            <person name="Sialana F."/>
            <person name="Bilban M."/>
            <person name="Lubec G."/>
        </authorList>
    </citation>
    <scope>NUCLEOTIDE SEQUENCE</scope>
    <source>
        <tissue evidence="1">Skin</tissue>
    </source>
</reference>